<dbReference type="PANTHER" id="PTHR48267">
    <property type="entry name" value="CUPREDOXIN SUPERFAMILY PROTEIN"/>
    <property type="match status" value="1"/>
</dbReference>
<sequence length="467" mass="51984">MENYSRRRLFKKTLIATALVATPAPLLAASRQPLVIPPLLESRRGRPVILSTESTQTALIDGKLVEVWGFNGRYLGPTVRVKQGDFVKLNYRNNLTQLVALNIQGLQTSGELLGSIGHSLKPGEGWAPIVPITQSAGTCYYHSCTLASSAYQNYRGLVGMWIIDDDESRKANLPNKYGVNDIPLILQDQRINSAGTQLFQQNEPHFYGERLFVNGQEAPYLNIPRGWVRLRILNASLSRGYDLRMDDERDVLIIAQDQGFLPQSKTVKQFFVGPGERVEILVDLNEGENVSLIVGTKRGLLDKAKLLFNSNGELADNTVLELRPEGLLSVFNGKPSFQFSEAAVLPTQIKQERSFHLDATNGMINQKRFDPRRIDVNAKQGSVERWTISSSIPTGFRIQGARFVIESIDDKATDAAELVWKDTVWINGKVRILVKFDNLSSNTQPFIFGSSDLMQADKGAIGLIVVQ</sequence>
<evidence type="ECO:0000256" key="5">
    <source>
        <dbReference type="HAMAP-Rule" id="MF_00915"/>
    </source>
</evidence>
<gene>
    <name evidence="5" type="primary">ftsP</name>
    <name evidence="8" type="ORF">SAMN02910354_01628</name>
</gene>
<feature type="chain" id="PRO_5045821122" description="Cell division protein FtsP" evidence="6">
    <location>
        <begin position="29"/>
        <end position="467"/>
    </location>
</feature>
<evidence type="ECO:0000256" key="2">
    <source>
        <dbReference type="ARBA" id="ARBA00022729"/>
    </source>
</evidence>
<evidence type="ECO:0000313" key="8">
    <source>
        <dbReference type="EMBL" id="SCY14063.1"/>
    </source>
</evidence>
<keyword evidence="4 5" id="KW-0131">Cell cycle</keyword>
<dbReference type="RefSeq" id="WP_090655964.1">
    <property type="nucleotide sequence ID" value="NZ_CP015031.1"/>
</dbReference>
<comment type="caution">
    <text evidence="8">The sequence shown here is derived from an EMBL/GenBank/DDBJ whole genome shotgun (WGS) entry which is preliminary data.</text>
</comment>
<dbReference type="EMBL" id="FMUQ01000012">
    <property type="protein sequence ID" value="SCY14063.1"/>
    <property type="molecule type" value="Genomic_DNA"/>
</dbReference>
<dbReference type="InterPro" id="IPR006311">
    <property type="entry name" value="TAT_signal"/>
</dbReference>
<name>A0A1G5DH49_9PAST</name>
<dbReference type="GO" id="GO:0051301">
    <property type="term" value="P:cell division"/>
    <property type="evidence" value="ECO:0007669"/>
    <property type="project" value="UniProtKB-KW"/>
</dbReference>
<feature type="signal peptide" evidence="6">
    <location>
        <begin position="1"/>
        <end position="28"/>
    </location>
</feature>
<accession>A0A1G5DH49</accession>
<keyword evidence="1 5" id="KW-0132">Cell division</keyword>
<dbReference type="CDD" id="cd13890">
    <property type="entry name" value="CuRO_3_CueO_FtsP"/>
    <property type="match status" value="1"/>
</dbReference>
<dbReference type="InterPro" id="IPR045087">
    <property type="entry name" value="Cu-oxidase_fam"/>
</dbReference>
<evidence type="ECO:0000259" key="7">
    <source>
        <dbReference type="Pfam" id="PF07732"/>
    </source>
</evidence>
<dbReference type="Proteomes" id="UP000199588">
    <property type="component" value="Unassembled WGS sequence"/>
</dbReference>
<organism evidence="8 9">
    <name type="scientific">Basfia succiniciproducens</name>
    <dbReference type="NCBI Taxonomy" id="653940"/>
    <lineage>
        <taxon>Bacteria</taxon>
        <taxon>Pseudomonadati</taxon>
        <taxon>Pseudomonadota</taxon>
        <taxon>Gammaproteobacteria</taxon>
        <taxon>Pasteurellales</taxon>
        <taxon>Pasteurellaceae</taxon>
        <taxon>Basfia</taxon>
    </lineage>
</organism>
<evidence type="ECO:0000313" key="9">
    <source>
        <dbReference type="Proteomes" id="UP000199588"/>
    </source>
</evidence>
<dbReference type="InterPro" id="IPR008972">
    <property type="entry name" value="Cupredoxin"/>
</dbReference>
<evidence type="ECO:0000256" key="4">
    <source>
        <dbReference type="ARBA" id="ARBA00023306"/>
    </source>
</evidence>
<dbReference type="HAMAP" id="MF_00915">
    <property type="entry name" value="FtsP"/>
    <property type="match status" value="1"/>
</dbReference>
<dbReference type="Gene3D" id="2.60.40.420">
    <property type="entry name" value="Cupredoxins - blue copper proteins"/>
    <property type="match status" value="3"/>
</dbReference>
<keyword evidence="3 5" id="KW-0574">Periplasm</keyword>
<dbReference type="CDD" id="cd13867">
    <property type="entry name" value="CuRO_2_CueO_FtsP"/>
    <property type="match status" value="1"/>
</dbReference>
<keyword evidence="2 6" id="KW-0732">Signal</keyword>
<evidence type="ECO:0000256" key="3">
    <source>
        <dbReference type="ARBA" id="ARBA00022764"/>
    </source>
</evidence>
<dbReference type="Pfam" id="PF07732">
    <property type="entry name" value="Cu-oxidase_3"/>
    <property type="match status" value="1"/>
</dbReference>
<dbReference type="InterPro" id="IPR011707">
    <property type="entry name" value="Cu-oxidase-like_N"/>
</dbReference>
<comment type="function">
    <text evidence="5">Cell division protein that is required for growth during stress conditions. May be involved in protecting or stabilizing the divisomal assembly under conditions of stress.</text>
</comment>
<dbReference type="PANTHER" id="PTHR48267:SF1">
    <property type="entry name" value="BILIRUBIN OXIDASE"/>
    <property type="match status" value="1"/>
</dbReference>
<feature type="domain" description="Plastocyanin-like" evidence="7">
    <location>
        <begin position="56"/>
        <end position="167"/>
    </location>
</feature>
<evidence type="ECO:0000256" key="6">
    <source>
        <dbReference type="SAM" id="SignalP"/>
    </source>
</evidence>
<reference evidence="8 9" key="1">
    <citation type="submission" date="2016-10" db="EMBL/GenBank/DDBJ databases">
        <authorList>
            <person name="Varghese N."/>
            <person name="Submissions S."/>
        </authorList>
    </citation>
    <scope>NUCLEOTIDE SEQUENCE [LARGE SCALE GENOMIC DNA]</scope>
    <source>
        <strain evidence="8 9">DSM 22022</strain>
    </source>
</reference>
<dbReference type="InterPro" id="IPR026589">
    <property type="entry name" value="FtsP"/>
</dbReference>
<evidence type="ECO:0000256" key="1">
    <source>
        <dbReference type="ARBA" id="ARBA00022618"/>
    </source>
</evidence>
<dbReference type="SUPFAM" id="SSF49503">
    <property type="entry name" value="Cupredoxins"/>
    <property type="match status" value="3"/>
</dbReference>
<protein>
    <recommendedName>
        <fullName evidence="5">Cell division protein FtsP</fullName>
    </recommendedName>
</protein>
<dbReference type="PROSITE" id="PS51318">
    <property type="entry name" value="TAT"/>
    <property type="match status" value="1"/>
</dbReference>
<comment type="similarity">
    <text evidence="5">Belongs to the FtsP family.</text>
</comment>
<comment type="subcellular location">
    <subcellularLocation>
        <location evidence="5">Periplasm</location>
    </subcellularLocation>
    <text evidence="5">Localizes to the division septum.</text>
</comment>
<proteinExistence type="inferred from homology"/>
<keyword evidence="9" id="KW-1185">Reference proteome</keyword>